<dbReference type="GO" id="GO:0015344">
    <property type="term" value="F:siderophore uptake transmembrane transporter activity"/>
    <property type="evidence" value="ECO:0007669"/>
    <property type="project" value="TreeGrafter"/>
</dbReference>
<dbReference type="InterPro" id="IPR000531">
    <property type="entry name" value="Beta-barrel_TonB"/>
</dbReference>
<evidence type="ECO:0000256" key="9">
    <source>
        <dbReference type="ARBA" id="ARBA00023237"/>
    </source>
</evidence>
<evidence type="ECO:0000256" key="8">
    <source>
        <dbReference type="ARBA" id="ARBA00023170"/>
    </source>
</evidence>
<dbReference type="InterPro" id="IPR037066">
    <property type="entry name" value="Plug_dom_sf"/>
</dbReference>
<dbReference type="Gene3D" id="2.170.130.10">
    <property type="entry name" value="TonB-dependent receptor, plug domain"/>
    <property type="match status" value="1"/>
</dbReference>
<dbReference type="OrthoDB" id="1109208at2"/>
<evidence type="ECO:0000256" key="11">
    <source>
        <dbReference type="RuleBase" id="RU003357"/>
    </source>
</evidence>
<dbReference type="InterPro" id="IPR039426">
    <property type="entry name" value="TonB-dep_rcpt-like"/>
</dbReference>
<evidence type="ECO:0000256" key="2">
    <source>
        <dbReference type="ARBA" id="ARBA00022448"/>
    </source>
</evidence>
<dbReference type="PANTHER" id="PTHR30069:SF29">
    <property type="entry name" value="HEMOGLOBIN AND HEMOGLOBIN-HAPTOGLOBIN-BINDING PROTEIN 1-RELATED"/>
    <property type="match status" value="1"/>
</dbReference>
<keyword evidence="9 10" id="KW-0998">Cell outer membrane</keyword>
<dbReference type="AlphaFoldDB" id="A0A4Y8ASF9"/>
<dbReference type="Gene3D" id="2.40.170.20">
    <property type="entry name" value="TonB-dependent receptor, beta-barrel domain"/>
    <property type="match status" value="1"/>
</dbReference>
<accession>A0A4Y8ASF9</accession>
<name>A0A4Y8ASF9_9FLAO</name>
<dbReference type="SUPFAM" id="SSF49464">
    <property type="entry name" value="Carboxypeptidase regulatory domain-like"/>
    <property type="match status" value="1"/>
</dbReference>
<dbReference type="Gene3D" id="2.60.40.1120">
    <property type="entry name" value="Carboxypeptidase-like, regulatory domain"/>
    <property type="match status" value="1"/>
</dbReference>
<evidence type="ECO:0000256" key="10">
    <source>
        <dbReference type="PROSITE-ProRule" id="PRU01360"/>
    </source>
</evidence>
<dbReference type="Pfam" id="PF00593">
    <property type="entry name" value="TonB_dep_Rec_b-barrel"/>
    <property type="match status" value="1"/>
</dbReference>
<evidence type="ECO:0000256" key="4">
    <source>
        <dbReference type="ARBA" id="ARBA00022692"/>
    </source>
</evidence>
<organism evidence="15 16">
    <name type="scientific">Gramella jeungdoensis</name>
    <dbReference type="NCBI Taxonomy" id="708091"/>
    <lineage>
        <taxon>Bacteria</taxon>
        <taxon>Pseudomonadati</taxon>
        <taxon>Bacteroidota</taxon>
        <taxon>Flavobacteriia</taxon>
        <taxon>Flavobacteriales</taxon>
        <taxon>Flavobacteriaceae</taxon>
        <taxon>Christiangramia</taxon>
    </lineage>
</organism>
<evidence type="ECO:0000259" key="13">
    <source>
        <dbReference type="Pfam" id="PF00593"/>
    </source>
</evidence>
<keyword evidence="4 10" id="KW-0812">Transmembrane</keyword>
<proteinExistence type="inferred from homology"/>
<comment type="similarity">
    <text evidence="10 11">Belongs to the TonB-dependent receptor family.</text>
</comment>
<dbReference type="SUPFAM" id="SSF56935">
    <property type="entry name" value="Porins"/>
    <property type="match status" value="1"/>
</dbReference>
<dbReference type="GO" id="GO:0009279">
    <property type="term" value="C:cell outer membrane"/>
    <property type="evidence" value="ECO:0007669"/>
    <property type="project" value="UniProtKB-SubCell"/>
</dbReference>
<dbReference type="PROSITE" id="PS52016">
    <property type="entry name" value="TONB_DEPENDENT_REC_3"/>
    <property type="match status" value="1"/>
</dbReference>
<keyword evidence="7 10" id="KW-0472">Membrane</keyword>
<feature type="chain" id="PRO_5021355190" evidence="12">
    <location>
        <begin position="21"/>
        <end position="974"/>
    </location>
</feature>
<keyword evidence="5 12" id="KW-0732">Signal</keyword>
<keyword evidence="2 10" id="KW-0813">Transport</keyword>
<protein>
    <submittedName>
        <fullName evidence="15">TonB-dependent receptor</fullName>
    </submittedName>
</protein>
<evidence type="ECO:0000256" key="5">
    <source>
        <dbReference type="ARBA" id="ARBA00022729"/>
    </source>
</evidence>
<dbReference type="Pfam" id="PF13715">
    <property type="entry name" value="CarbopepD_reg_2"/>
    <property type="match status" value="1"/>
</dbReference>
<dbReference type="GO" id="GO:0044718">
    <property type="term" value="P:siderophore transmembrane transport"/>
    <property type="evidence" value="ECO:0007669"/>
    <property type="project" value="TreeGrafter"/>
</dbReference>
<gene>
    <name evidence="15" type="ORF">E2488_09185</name>
</gene>
<keyword evidence="8 15" id="KW-0675">Receptor</keyword>
<comment type="caution">
    <text evidence="15">The sequence shown here is derived from an EMBL/GenBank/DDBJ whole genome shotgun (WGS) entry which is preliminary data.</text>
</comment>
<dbReference type="InterPro" id="IPR012910">
    <property type="entry name" value="Plug_dom"/>
</dbReference>
<evidence type="ECO:0000256" key="3">
    <source>
        <dbReference type="ARBA" id="ARBA00022452"/>
    </source>
</evidence>
<feature type="domain" description="TonB-dependent receptor plug" evidence="14">
    <location>
        <begin position="118"/>
        <end position="226"/>
    </location>
</feature>
<dbReference type="PANTHER" id="PTHR30069">
    <property type="entry name" value="TONB-DEPENDENT OUTER MEMBRANE RECEPTOR"/>
    <property type="match status" value="1"/>
</dbReference>
<sequence length="974" mass="105986">MMKKLLSVFFVLFISVSMLAQTSITGSVIEAKTGQPIPGANIKVVGKSIGTTTDFDGNFSLKIAQNPPFSIEVSLIGYSSTEVEITKDDQKITISLEESATALDEVVVSASRTPERILESPVTIERMDVREIKNTSSPTFYDGLENLKGVDVNTNSLTFKSVNTRGFATFANTRFMQLVDGMDNSSPALNFNLGNLLGMSELDVNTVELLPGASSALYGANAFNGILFMTSKNPFNSEGVSVYGKTGLTSSKDAGDNNFVDAGIRMAHKFSDKFAAKASFSFLKGTEWYATDYKDYDHLNSVPGESSIIVPETGQTAFDRLNVYGDEVKLSETPFGDLQGVAGYLASTTNPELGPLVALIPKDNVSRTGYRERDLTDYQAESAKVDIALHYKPFEDDLEFIYNAKFGKGNTIYQGANRYSIKNFFMQQHKIEVRNDDFFVRAYMTDEDAGDSYDMRFAGINMNKADASQWFGTYAGAYASGAGQILQGGGSPADVAAASAQLHAGARQFADATVTLQPGTPEFKAALDATASDPDLATGAKFQDNTRIYHADANYNFHKLVDFADIQLGGSWRQYSLNSSGTIFTDYDGAIDYNEYGAYTQIQKKYLDDRLKFTGSIRYDKAKNFDGNVSPRISLSYSLGQGKTRNVRASFQTGFRNPTTQDQYIGLDASQAILVGSAPDNLDRYTSNPKPNSATAQQLGFPASVQLTGRSAYENAYTLASLRAFGASAAAGSPNPSLLKVGNFDYVKPEKVTAYEIGYRAVFGMFSLDASAYYNNYEDFIGNKTVVVPHYGQVDFSDIIPLPAQLGGPTPAALIAIGNGDWQPFQVYTNSKADISSYGGSIGVSSKVAGNYSVGLSYTYAKFDFDQESDPDYEAGFNTPENKVKFSIGNTDVIENLGFNINVRWSDEYFWQSSFVDAVIDARTVVDAQINYTVPKWKSTFKIGGANLGGKEYLSAPGNGKIGSQYFASWTINP</sequence>
<evidence type="ECO:0000313" key="15">
    <source>
        <dbReference type="EMBL" id="TEW74135.1"/>
    </source>
</evidence>
<comment type="subcellular location">
    <subcellularLocation>
        <location evidence="1 10">Cell outer membrane</location>
        <topology evidence="1 10">Multi-pass membrane protein</topology>
    </subcellularLocation>
</comment>
<evidence type="ECO:0000256" key="1">
    <source>
        <dbReference type="ARBA" id="ARBA00004571"/>
    </source>
</evidence>
<dbReference type="Pfam" id="PF07715">
    <property type="entry name" value="Plug"/>
    <property type="match status" value="1"/>
</dbReference>
<feature type="domain" description="TonB-dependent receptor-like beta-barrel" evidence="13">
    <location>
        <begin position="457"/>
        <end position="948"/>
    </location>
</feature>
<evidence type="ECO:0000259" key="14">
    <source>
        <dbReference type="Pfam" id="PF07715"/>
    </source>
</evidence>
<keyword evidence="6 11" id="KW-0798">TonB box</keyword>
<evidence type="ECO:0000256" key="6">
    <source>
        <dbReference type="ARBA" id="ARBA00023077"/>
    </source>
</evidence>
<dbReference type="InterPro" id="IPR008969">
    <property type="entry name" value="CarboxyPept-like_regulatory"/>
</dbReference>
<evidence type="ECO:0000256" key="7">
    <source>
        <dbReference type="ARBA" id="ARBA00023136"/>
    </source>
</evidence>
<keyword evidence="16" id="KW-1185">Reference proteome</keyword>
<dbReference type="EMBL" id="SNQI01000003">
    <property type="protein sequence ID" value="TEW74135.1"/>
    <property type="molecule type" value="Genomic_DNA"/>
</dbReference>
<dbReference type="InterPro" id="IPR036942">
    <property type="entry name" value="Beta-barrel_TonB_sf"/>
</dbReference>
<evidence type="ECO:0000256" key="12">
    <source>
        <dbReference type="SAM" id="SignalP"/>
    </source>
</evidence>
<feature type="signal peptide" evidence="12">
    <location>
        <begin position="1"/>
        <end position="20"/>
    </location>
</feature>
<dbReference type="Proteomes" id="UP000298517">
    <property type="component" value="Unassembled WGS sequence"/>
</dbReference>
<reference evidence="15 16" key="1">
    <citation type="journal article" date="2011" name="J. Microbiol.">
        <title>Gramella jeungdoensis sp. nov., isolated from a solar saltern in Korea.</title>
        <authorList>
            <person name="Joung Y."/>
            <person name="Kim H."/>
            <person name="Jang T."/>
            <person name="Ahn T.S."/>
            <person name="Joh K."/>
        </authorList>
    </citation>
    <scope>NUCLEOTIDE SEQUENCE [LARGE SCALE GENOMIC DNA]</scope>
    <source>
        <strain evidence="15 16">KCTC 23123</strain>
    </source>
</reference>
<keyword evidence="3 10" id="KW-1134">Transmembrane beta strand</keyword>
<evidence type="ECO:0000313" key="16">
    <source>
        <dbReference type="Proteomes" id="UP000298517"/>
    </source>
</evidence>